<dbReference type="InterPro" id="IPR002197">
    <property type="entry name" value="HTH_Fis"/>
</dbReference>
<dbReference type="Pfam" id="PF01590">
    <property type="entry name" value="GAF"/>
    <property type="match status" value="1"/>
</dbReference>
<sequence length="518" mass="55509">MSEQTRLSERERIARSRGGPGATTTAPRLSASWRRSAHYGISLDSVNPMFTGGVDDSSLFYECGQEVLRGLHATLANEPVSLMLTDSEGLVLSRTCGERSLLRALDTVYLAPGFGYSERETGTTGLGLALADRAPSLVRADEHYCTALWGYTCAAVPVTDPATGELVGSVNLTTWARQSDKLLLALAQMAAGNTAALMLARGRGRTPRPASRGEVFRVRLPRAGDDPPPPELSGAWQASLAQVEAALAEDRAVAVVGEPGVGKTALLAAAHRSMRPQDRVLTARPPEPTDAQAWLALWSPELGKEHTSVIVGRVDALPSWTAAELARIFETVGGEADNHRARRPFAVTAQEPARIPEALIGLFGSVVEVPALRHRLDDVLPLAGYFGRQARGRTVRFTSAAAHALTSYHWPGNVAQLREVIRTAVSRADVVDARHLPEEVFSGANHRLTRLEAVERDEIVGCLAEPGTTVAEAAAKLGISRATLYRRIAQYGIRTAGRRLRTAAPCPPDTPANSSAKE</sequence>
<protein>
    <submittedName>
        <fullName evidence="8">GAF domain-containing protein</fullName>
    </submittedName>
</protein>
<dbReference type="Gene3D" id="3.30.450.40">
    <property type="match status" value="1"/>
</dbReference>
<dbReference type="SUPFAM" id="SSF52540">
    <property type="entry name" value="P-loop containing nucleoside triphosphate hydrolases"/>
    <property type="match status" value="1"/>
</dbReference>
<evidence type="ECO:0000256" key="6">
    <source>
        <dbReference type="SAM" id="MobiDB-lite"/>
    </source>
</evidence>
<dbReference type="Pfam" id="PF02954">
    <property type="entry name" value="HTH_8"/>
    <property type="match status" value="1"/>
</dbReference>
<evidence type="ECO:0000259" key="7">
    <source>
        <dbReference type="PROSITE" id="PS50045"/>
    </source>
</evidence>
<evidence type="ECO:0000256" key="1">
    <source>
        <dbReference type="ARBA" id="ARBA00022741"/>
    </source>
</evidence>
<dbReference type="PANTHER" id="PTHR32071">
    <property type="entry name" value="TRANSCRIPTIONAL REGULATORY PROTEIN"/>
    <property type="match status" value="1"/>
</dbReference>
<dbReference type="PRINTS" id="PR01590">
    <property type="entry name" value="HTHFIS"/>
</dbReference>
<dbReference type="InterPro" id="IPR029016">
    <property type="entry name" value="GAF-like_dom_sf"/>
</dbReference>
<dbReference type="InterPro" id="IPR002078">
    <property type="entry name" value="Sigma_54_int"/>
</dbReference>
<dbReference type="SUPFAM" id="SSF46689">
    <property type="entry name" value="Homeodomain-like"/>
    <property type="match status" value="1"/>
</dbReference>
<dbReference type="InterPro" id="IPR003018">
    <property type="entry name" value="GAF"/>
</dbReference>
<dbReference type="InterPro" id="IPR009057">
    <property type="entry name" value="Homeodomain-like_sf"/>
</dbReference>
<dbReference type="PROSITE" id="PS50045">
    <property type="entry name" value="SIGMA54_INTERACT_4"/>
    <property type="match status" value="1"/>
</dbReference>
<accession>A0ABW1J0I8</accession>
<proteinExistence type="predicted"/>
<keyword evidence="3" id="KW-0805">Transcription regulation</keyword>
<organism evidence="8 9">
    <name type="scientific">Pseudonocardia hispaniensis</name>
    <dbReference type="NCBI Taxonomy" id="904933"/>
    <lineage>
        <taxon>Bacteria</taxon>
        <taxon>Bacillati</taxon>
        <taxon>Actinomycetota</taxon>
        <taxon>Actinomycetes</taxon>
        <taxon>Pseudonocardiales</taxon>
        <taxon>Pseudonocardiaceae</taxon>
        <taxon>Pseudonocardia</taxon>
    </lineage>
</organism>
<feature type="compositionally biased region" description="Basic and acidic residues" evidence="6">
    <location>
        <begin position="1"/>
        <end position="14"/>
    </location>
</feature>
<dbReference type="InterPro" id="IPR027417">
    <property type="entry name" value="P-loop_NTPase"/>
</dbReference>
<feature type="region of interest" description="Disordered" evidence="6">
    <location>
        <begin position="1"/>
        <end position="27"/>
    </location>
</feature>
<name>A0ABW1J0I8_9PSEU</name>
<evidence type="ECO:0000256" key="3">
    <source>
        <dbReference type="ARBA" id="ARBA00023015"/>
    </source>
</evidence>
<dbReference type="RefSeq" id="WP_379584297.1">
    <property type="nucleotide sequence ID" value="NZ_JBHSQW010000016.1"/>
</dbReference>
<dbReference type="Gene3D" id="1.10.8.60">
    <property type="match status" value="1"/>
</dbReference>
<comment type="caution">
    <text evidence="8">The sequence shown here is derived from an EMBL/GenBank/DDBJ whole genome shotgun (WGS) entry which is preliminary data.</text>
</comment>
<keyword evidence="2" id="KW-0067">ATP-binding</keyword>
<dbReference type="Proteomes" id="UP001596302">
    <property type="component" value="Unassembled WGS sequence"/>
</dbReference>
<feature type="domain" description="Sigma-54 factor interaction" evidence="7">
    <location>
        <begin position="367"/>
        <end position="426"/>
    </location>
</feature>
<dbReference type="InterPro" id="IPR058031">
    <property type="entry name" value="AAA_lid_NorR"/>
</dbReference>
<keyword evidence="5" id="KW-0804">Transcription</keyword>
<reference evidence="9" key="1">
    <citation type="journal article" date="2019" name="Int. J. Syst. Evol. Microbiol.">
        <title>The Global Catalogue of Microorganisms (GCM) 10K type strain sequencing project: providing services to taxonomists for standard genome sequencing and annotation.</title>
        <authorList>
            <consortium name="The Broad Institute Genomics Platform"/>
            <consortium name="The Broad Institute Genome Sequencing Center for Infectious Disease"/>
            <person name="Wu L."/>
            <person name="Ma J."/>
        </authorList>
    </citation>
    <scope>NUCLEOTIDE SEQUENCE [LARGE SCALE GENOMIC DNA]</scope>
    <source>
        <strain evidence="9">CCM 8391</strain>
    </source>
</reference>
<evidence type="ECO:0000256" key="2">
    <source>
        <dbReference type="ARBA" id="ARBA00022840"/>
    </source>
</evidence>
<dbReference type="EMBL" id="JBHSQW010000016">
    <property type="protein sequence ID" value="MFC5994268.1"/>
    <property type="molecule type" value="Genomic_DNA"/>
</dbReference>
<evidence type="ECO:0000256" key="4">
    <source>
        <dbReference type="ARBA" id="ARBA00023125"/>
    </source>
</evidence>
<dbReference type="Pfam" id="PF25601">
    <property type="entry name" value="AAA_lid_14"/>
    <property type="match status" value="1"/>
</dbReference>
<evidence type="ECO:0000313" key="9">
    <source>
        <dbReference type="Proteomes" id="UP001596302"/>
    </source>
</evidence>
<dbReference type="Gene3D" id="1.10.10.60">
    <property type="entry name" value="Homeodomain-like"/>
    <property type="match status" value="1"/>
</dbReference>
<keyword evidence="9" id="KW-1185">Reference proteome</keyword>
<evidence type="ECO:0000313" key="8">
    <source>
        <dbReference type="EMBL" id="MFC5994268.1"/>
    </source>
</evidence>
<keyword evidence="1" id="KW-0547">Nucleotide-binding</keyword>
<gene>
    <name evidence="8" type="ORF">ACFQE5_08590</name>
</gene>
<evidence type="ECO:0000256" key="5">
    <source>
        <dbReference type="ARBA" id="ARBA00023163"/>
    </source>
</evidence>
<keyword evidence="4" id="KW-0238">DNA-binding</keyword>
<dbReference type="PANTHER" id="PTHR32071:SF81">
    <property type="entry name" value="PROPIONATE CATABOLISM OPERON REGULATORY PROTEIN"/>
    <property type="match status" value="1"/>
</dbReference>